<feature type="domain" description="WSC" evidence="3">
    <location>
        <begin position="35"/>
        <end position="128"/>
    </location>
</feature>
<evidence type="ECO:0000256" key="1">
    <source>
        <dbReference type="ARBA" id="ARBA00022737"/>
    </source>
</evidence>
<dbReference type="EMBL" id="ML978066">
    <property type="protein sequence ID" value="KAF2021809.1"/>
    <property type="molecule type" value="Genomic_DNA"/>
</dbReference>
<dbReference type="RefSeq" id="XP_033390148.1">
    <property type="nucleotide sequence ID" value="XM_033522822.1"/>
</dbReference>
<dbReference type="InterPro" id="IPR002889">
    <property type="entry name" value="WSC_carb-bd"/>
</dbReference>
<evidence type="ECO:0000313" key="4">
    <source>
        <dbReference type="EMBL" id="KAF2021809.1"/>
    </source>
</evidence>
<protein>
    <submittedName>
        <fullName evidence="4">WSC-domain-containing protein</fullName>
    </submittedName>
</protein>
<dbReference type="Pfam" id="PF01822">
    <property type="entry name" value="WSC"/>
    <property type="match status" value="1"/>
</dbReference>
<reference evidence="4" key="1">
    <citation type="journal article" date="2020" name="Stud. Mycol.">
        <title>101 Dothideomycetes genomes: a test case for predicting lifestyles and emergence of pathogens.</title>
        <authorList>
            <person name="Haridas S."/>
            <person name="Albert R."/>
            <person name="Binder M."/>
            <person name="Bloem J."/>
            <person name="Labutti K."/>
            <person name="Salamov A."/>
            <person name="Andreopoulos B."/>
            <person name="Baker S."/>
            <person name="Barry K."/>
            <person name="Bills G."/>
            <person name="Bluhm B."/>
            <person name="Cannon C."/>
            <person name="Castanera R."/>
            <person name="Culley D."/>
            <person name="Daum C."/>
            <person name="Ezra D."/>
            <person name="Gonzalez J."/>
            <person name="Henrissat B."/>
            <person name="Kuo A."/>
            <person name="Liang C."/>
            <person name="Lipzen A."/>
            <person name="Lutzoni F."/>
            <person name="Magnuson J."/>
            <person name="Mondo S."/>
            <person name="Nolan M."/>
            <person name="Ohm R."/>
            <person name="Pangilinan J."/>
            <person name="Park H.-J."/>
            <person name="Ramirez L."/>
            <person name="Alfaro M."/>
            <person name="Sun H."/>
            <person name="Tritt A."/>
            <person name="Yoshinaga Y."/>
            <person name="Zwiers L.-H."/>
            <person name="Turgeon B."/>
            <person name="Goodwin S."/>
            <person name="Spatafora J."/>
            <person name="Crous P."/>
            <person name="Grigoriev I."/>
        </authorList>
    </citation>
    <scope>NUCLEOTIDE SEQUENCE</scope>
    <source>
        <strain evidence="4">CBS 175.79</strain>
    </source>
</reference>
<feature type="signal peptide" evidence="2">
    <location>
        <begin position="1"/>
        <end position="24"/>
    </location>
</feature>
<sequence>MAFTFPWLRTAAALPFLLATLSSAQLGPPTSPRANWSYTGCVTDSVGQRSLTVWAFSSGSMTNAACVSSCVDSGNYYAGTEYAGECYCGKSLSSTAVIADDADCNMACNGNAAEPCGGPNRLTVFNTTIPAGPVGPFVNPGANGYRSLGCYT</sequence>
<dbReference type="PANTHER" id="PTHR45964:SF5">
    <property type="entry name" value="WSCD FAMILY MEMBER CG9164"/>
    <property type="match status" value="1"/>
</dbReference>
<evidence type="ECO:0000256" key="2">
    <source>
        <dbReference type="SAM" id="SignalP"/>
    </source>
</evidence>
<feature type="chain" id="PRO_5025632483" evidence="2">
    <location>
        <begin position="25"/>
        <end position="152"/>
    </location>
</feature>
<evidence type="ECO:0000259" key="3">
    <source>
        <dbReference type="PROSITE" id="PS51212"/>
    </source>
</evidence>
<dbReference type="Proteomes" id="UP000799778">
    <property type="component" value="Unassembled WGS sequence"/>
</dbReference>
<keyword evidence="5" id="KW-1185">Reference proteome</keyword>
<dbReference type="AlphaFoldDB" id="A0A6A5Y8Z7"/>
<dbReference type="GeneID" id="54280219"/>
<dbReference type="InterPro" id="IPR051589">
    <property type="entry name" value="Sialate-O-sulfotransferase"/>
</dbReference>
<dbReference type="PANTHER" id="PTHR45964">
    <property type="entry name" value="WSCD FAMILY MEMBER CG9164"/>
    <property type="match status" value="1"/>
</dbReference>
<name>A0A6A5Y8Z7_9PLEO</name>
<dbReference type="PROSITE" id="PS51212">
    <property type="entry name" value="WSC"/>
    <property type="match status" value="1"/>
</dbReference>
<gene>
    <name evidence="4" type="ORF">BU24DRAFT_29753</name>
</gene>
<organism evidence="4 5">
    <name type="scientific">Aaosphaeria arxii CBS 175.79</name>
    <dbReference type="NCBI Taxonomy" id="1450172"/>
    <lineage>
        <taxon>Eukaryota</taxon>
        <taxon>Fungi</taxon>
        <taxon>Dikarya</taxon>
        <taxon>Ascomycota</taxon>
        <taxon>Pezizomycotina</taxon>
        <taxon>Dothideomycetes</taxon>
        <taxon>Pleosporomycetidae</taxon>
        <taxon>Pleosporales</taxon>
        <taxon>Pleosporales incertae sedis</taxon>
        <taxon>Aaosphaeria</taxon>
    </lineage>
</organism>
<dbReference type="OrthoDB" id="2019572at2759"/>
<keyword evidence="2" id="KW-0732">Signal</keyword>
<evidence type="ECO:0000313" key="5">
    <source>
        <dbReference type="Proteomes" id="UP000799778"/>
    </source>
</evidence>
<keyword evidence="1" id="KW-0677">Repeat</keyword>
<dbReference type="SMART" id="SM00321">
    <property type="entry name" value="WSC"/>
    <property type="match status" value="1"/>
</dbReference>
<proteinExistence type="predicted"/>
<accession>A0A6A5Y8Z7</accession>